<evidence type="ECO:0000313" key="2">
    <source>
        <dbReference type="Proteomes" id="UP000660862"/>
    </source>
</evidence>
<name>A0A917HVF5_9SPHI</name>
<keyword evidence="2" id="KW-1185">Reference proteome</keyword>
<protein>
    <recommendedName>
        <fullName evidence="3">DUF2961 domain-containing protein</fullName>
    </recommendedName>
</protein>
<dbReference type="Proteomes" id="UP000660862">
    <property type="component" value="Unassembled WGS sequence"/>
</dbReference>
<dbReference type="Pfam" id="PF11175">
    <property type="entry name" value="DUF2961"/>
    <property type="match status" value="1"/>
</dbReference>
<organism evidence="1 2">
    <name type="scientific">Parapedobacter pyrenivorans</name>
    <dbReference type="NCBI Taxonomy" id="1305674"/>
    <lineage>
        <taxon>Bacteria</taxon>
        <taxon>Pseudomonadati</taxon>
        <taxon>Bacteroidota</taxon>
        <taxon>Sphingobacteriia</taxon>
        <taxon>Sphingobacteriales</taxon>
        <taxon>Sphingobacteriaceae</taxon>
        <taxon>Parapedobacter</taxon>
    </lineage>
</organism>
<accession>A0A917HVF5</accession>
<dbReference type="Gene3D" id="2.60.120.1390">
    <property type="match status" value="1"/>
</dbReference>
<proteinExistence type="predicted"/>
<dbReference type="AlphaFoldDB" id="A0A917HVF5"/>
<dbReference type="EMBL" id="BMER01000002">
    <property type="protein sequence ID" value="GGG92153.1"/>
    <property type="molecule type" value="Genomic_DNA"/>
</dbReference>
<gene>
    <name evidence="1" type="ORF">GCM10007415_28630</name>
</gene>
<evidence type="ECO:0000313" key="1">
    <source>
        <dbReference type="EMBL" id="GGG92153.1"/>
    </source>
</evidence>
<dbReference type="RefSeq" id="WP_188506705.1">
    <property type="nucleotide sequence ID" value="NZ_BMER01000002.1"/>
</dbReference>
<reference evidence="1" key="2">
    <citation type="submission" date="2020-09" db="EMBL/GenBank/DDBJ databases">
        <authorList>
            <person name="Sun Q."/>
            <person name="Zhou Y."/>
        </authorList>
    </citation>
    <scope>NUCLEOTIDE SEQUENCE</scope>
    <source>
        <strain evidence="1">CGMCC 1.12195</strain>
    </source>
</reference>
<evidence type="ECO:0008006" key="3">
    <source>
        <dbReference type="Google" id="ProtNLM"/>
    </source>
</evidence>
<reference evidence="1" key="1">
    <citation type="journal article" date="2014" name="Int. J. Syst. Evol. Microbiol.">
        <title>Complete genome sequence of Corynebacterium casei LMG S-19264T (=DSM 44701T), isolated from a smear-ripened cheese.</title>
        <authorList>
            <consortium name="US DOE Joint Genome Institute (JGI-PGF)"/>
            <person name="Walter F."/>
            <person name="Albersmeier A."/>
            <person name="Kalinowski J."/>
            <person name="Ruckert C."/>
        </authorList>
    </citation>
    <scope>NUCLEOTIDE SEQUENCE</scope>
    <source>
        <strain evidence="1">CGMCC 1.12195</strain>
    </source>
</reference>
<sequence>MKNRFLYLFVFLGLNCQISRLTAQQPPTIPVGLDAYRMWDKLPLQRIGERAYMISTYMREGGNRAADSRNFLWMGKSEDFNVTMDVVGPGVLYFKRTNHWHGSPWHYVVDDHDYVIKETGTDDPENAKKEITHATFLPEKAFPEPLTFTWTKTKGADLMWVPIGFQKSLQLAYSRTFYGTGYYIYKRYANEKHLSQPIKAWDVNDVPDRDVVDLLSRSGSDIAPKDIPAKQGTIALDNSRKVFAEIRDAGPSVVRALKFTIPLEKAIDLEDLQLLVTWDDRINPSINAPLALFYGTGTLYNREQQEFLVKGFPINIRFDYDSQQVELSCYYPMPFFKSARFEIAGIDPGDTEIQYEIRYEPYKDVAPNQSSYFHATYKDFADPELGLDMTLLDTRGVEGEDVWSGNFVGTSFLFTKRNFLQTLEADPRFFFDGARTPQAHGTGTEEWGGGGDYWGGETMTLPFAGHPVGARRGDEAKNEKDSYHSAYRFLIADAMPFGNRAVINLEHGGWNLSKEHYRTVTYWYGLPSASLIQTDELNVGNEQSEKYHAYHSPHASEVEEITSRYDGLSIDTFPQEAWELPKDERDHYDRYIGSEVFAPHTETGRYTRGESEFSVHLDSKNYGAMLRRAFDYSFPNQKAEVYIADASGSFDPENPKWEYAGIWYTAGSNSYMYSPPKGELGERVYEVMTSNRKFRDDEFLIPARLTQGRSSIRVRVKFVPEDRELYPGYPYPKKSAWSELRYEVYSYVMPNFVVK</sequence>
<comment type="caution">
    <text evidence="1">The sequence shown here is derived from an EMBL/GenBank/DDBJ whole genome shotgun (WGS) entry which is preliminary data.</text>
</comment>
<dbReference type="InterPro" id="IPR021345">
    <property type="entry name" value="DUF2961"/>
</dbReference>